<name>A0A1Y3BKT8_EURMA</name>
<dbReference type="GO" id="GO:0005739">
    <property type="term" value="C:mitochondrion"/>
    <property type="evidence" value="ECO:0007669"/>
    <property type="project" value="TreeGrafter"/>
</dbReference>
<gene>
    <name evidence="2" type="ORF">BLA29_011811</name>
</gene>
<reference evidence="2 3" key="1">
    <citation type="submission" date="2017-03" db="EMBL/GenBank/DDBJ databases">
        <title>Genome Survey of Euroglyphus maynei.</title>
        <authorList>
            <person name="Arlian L.G."/>
            <person name="Morgan M.S."/>
            <person name="Rider S.D."/>
        </authorList>
    </citation>
    <scope>NUCLEOTIDE SEQUENCE [LARGE SCALE GENOMIC DNA]</scope>
    <source>
        <strain evidence="2">Arlian Lab</strain>
        <tissue evidence="2">Whole body</tissue>
    </source>
</reference>
<dbReference type="InterPro" id="IPR005814">
    <property type="entry name" value="Aminotrans_3"/>
</dbReference>
<keyword evidence="2" id="KW-0808">Transferase</keyword>
<dbReference type="InterPro" id="IPR015421">
    <property type="entry name" value="PyrdxlP-dep_Trfase_major"/>
</dbReference>
<protein>
    <submittedName>
        <fullName evidence="2">Alanine-glyoxylate aminotransferase 2-like protein</fullName>
    </submittedName>
</protein>
<dbReference type="GO" id="GO:0030170">
    <property type="term" value="F:pyridoxal phosphate binding"/>
    <property type="evidence" value="ECO:0007669"/>
    <property type="project" value="InterPro"/>
</dbReference>
<keyword evidence="3" id="KW-1185">Reference proteome</keyword>
<dbReference type="PANTHER" id="PTHR45688">
    <property type="match status" value="1"/>
</dbReference>
<comment type="similarity">
    <text evidence="1">Belongs to the class-III pyridoxal-phosphate-dependent aminotransferase family.</text>
</comment>
<evidence type="ECO:0000313" key="2">
    <source>
        <dbReference type="EMBL" id="OTF80196.1"/>
    </source>
</evidence>
<dbReference type="Proteomes" id="UP000194236">
    <property type="component" value="Unassembled WGS sequence"/>
</dbReference>
<evidence type="ECO:0000256" key="1">
    <source>
        <dbReference type="ARBA" id="ARBA00008954"/>
    </source>
</evidence>
<dbReference type="InterPro" id="IPR015424">
    <property type="entry name" value="PyrdxlP-dep_Trfase"/>
</dbReference>
<dbReference type="Pfam" id="PF00202">
    <property type="entry name" value="Aminotran_3"/>
    <property type="match status" value="1"/>
</dbReference>
<sequence>MKFMKIKGAKKKKWVHLTSLPCSYRGKYNMDNCETSEEIGERYGDEIKQIIQDAHDKGRQIAAFIHESMISCGGQILLPENYLKNVYKHVREAGGVCIADEVQVGFGRTGKMWAFQYQNVVPD</sequence>
<dbReference type="GO" id="GO:0008483">
    <property type="term" value="F:transaminase activity"/>
    <property type="evidence" value="ECO:0007669"/>
    <property type="project" value="UniProtKB-KW"/>
</dbReference>
<feature type="non-terminal residue" evidence="2">
    <location>
        <position position="123"/>
    </location>
</feature>
<dbReference type="PANTHER" id="PTHR45688:SF13">
    <property type="entry name" value="ALANINE--GLYOXYLATE AMINOTRANSFERASE 2-LIKE"/>
    <property type="match status" value="1"/>
</dbReference>
<dbReference type="OrthoDB" id="10261433at2759"/>
<evidence type="ECO:0000313" key="3">
    <source>
        <dbReference type="Proteomes" id="UP000194236"/>
    </source>
</evidence>
<comment type="caution">
    <text evidence="2">The sequence shown here is derived from an EMBL/GenBank/DDBJ whole genome shotgun (WGS) entry which is preliminary data.</text>
</comment>
<organism evidence="2 3">
    <name type="scientific">Euroglyphus maynei</name>
    <name type="common">Mayne's house dust mite</name>
    <dbReference type="NCBI Taxonomy" id="6958"/>
    <lineage>
        <taxon>Eukaryota</taxon>
        <taxon>Metazoa</taxon>
        <taxon>Ecdysozoa</taxon>
        <taxon>Arthropoda</taxon>
        <taxon>Chelicerata</taxon>
        <taxon>Arachnida</taxon>
        <taxon>Acari</taxon>
        <taxon>Acariformes</taxon>
        <taxon>Sarcoptiformes</taxon>
        <taxon>Astigmata</taxon>
        <taxon>Psoroptidia</taxon>
        <taxon>Analgoidea</taxon>
        <taxon>Pyroglyphidae</taxon>
        <taxon>Pyroglyphinae</taxon>
        <taxon>Euroglyphus</taxon>
    </lineage>
</organism>
<proteinExistence type="inferred from homology"/>
<dbReference type="Gene3D" id="3.40.640.10">
    <property type="entry name" value="Type I PLP-dependent aspartate aminotransferase-like (Major domain)"/>
    <property type="match status" value="1"/>
</dbReference>
<dbReference type="EMBL" id="MUJZ01019499">
    <property type="protein sequence ID" value="OTF80196.1"/>
    <property type="molecule type" value="Genomic_DNA"/>
</dbReference>
<dbReference type="SUPFAM" id="SSF53383">
    <property type="entry name" value="PLP-dependent transferases"/>
    <property type="match status" value="1"/>
</dbReference>
<accession>A0A1Y3BKT8</accession>
<dbReference type="AlphaFoldDB" id="A0A1Y3BKT8"/>
<keyword evidence="2" id="KW-0032">Aminotransferase</keyword>